<name>A0A7X2IPQ8_9BURK</name>
<dbReference type="RefSeq" id="WP_154376951.1">
    <property type="nucleotide sequence ID" value="NZ_WKJJ01000012.1"/>
</dbReference>
<dbReference type="InterPro" id="IPR036890">
    <property type="entry name" value="HATPase_C_sf"/>
</dbReference>
<dbReference type="PANTHER" id="PTHR34220">
    <property type="entry name" value="SENSOR HISTIDINE KINASE YPDA"/>
    <property type="match status" value="1"/>
</dbReference>
<dbReference type="Pfam" id="PF06580">
    <property type="entry name" value="His_kinase"/>
    <property type="match status" value="1"/>
</dbReference>
<sequence>MLSPIGNRRGAALYLLAWLLLGVAIGGATAAAFDTPWFNAMLFAVPATMLYGVGAGFSAYYLCRAYPLSERSLAGVVTALGASAVVSALLWSALLGGWNALCGWLEVAWAGIPYTPPLKAVIFGLGVLLYGLLAAVNYLATESERASNAQQRELQSRLAAREAELRMLRTQIDPHFLFNSLNSISALTSQNPKGAREMTLQLAGFFRLSLGVAERTAIPLSQEMQLVRHFLAVEKVRFGDRLQLEEAIHADAESCLVPPMIIQPLVENAVKHGIAGLPDGGKIRVAARRAGSQLQVVVDNAMDDDEAPSSGGKGNGIGLANVRQRLAGCYGTEAAVHWGARDGVFVVEMTLPARTAEAGSEYSKE</sequence>
<organism evidence="3 4">
    <name type="scientific">Pseudoduganella rivuli</name>
    <dbReference type="NCBI Taxonomy" id="2666085"/>
    <lineage>
        <taxon>Bacteria</taxon>
        <taxon>Pseudomonadati</taxon>
        <taxon>Pseudomonadota</taxon>
        <taxon>Betaproteobacteria</taxon>
        <taxon>Burkholderiales</taxon>
        <taxon>Oxalobacteraceae</taxon>
        <taxon>Telluria group</taxon>
        <taxon>Pseudoduganella</taxon>
    </lineage>
</organism>
<keyword evidence="1" id="KW-1133">Transmembrane helix</keyword>
<dbReference type="GO" id="GO:0016020">
    <property type="term" value="C:membrane"/>
    <property type="evidence" value="ECO:0007669"/>
    <property type="project" value="InterPro"/>
</dbReference>
<feature type="transmembrane region" description="Helical" evidence="1">
    <location>
        <begin position="40"/>
        <end position="62"/>
    </location>
</feature>
<keyword evidence="3" id="KW-0418">Kinase</keyword>
<dbReference type="AlphaFoldDB" id="A0A7X2IPQ8"/>
<feature type="transmembrane region" description="Helical" evidence="1">
    <location>
        <begin position="74"/>
        <end position="98"/>
    </location>
</feature>
<dbReference type="InterPro" id="IPR050640">
    <property type="entry name" value="Bact_2-comp_sensor_kinase"/>
</dbReference>
<keyword evidence="1" id="KW-0812">Transmembrane</keyword>
<keyword evidence="3" id="KW-0808">Transferase</keyword>
<dbReference type="GO" id="GO:0000155">
    <property type="term" value="F:phosphorelay sensor kinase activity"/>
    <property type="evidence" value="ECO:0007669"/>
    <property type="project" value="InterPro"/>
</dbReference>
<accession>A0A7X2IPQ8</accession>
<evidence type="ECO:0000259" key="2">
    <source>
        <dbReference type="Pfam" id="PF06580"/>
    </source>
</evidence>
<dbReference type="Gene3D" id="3.30.565.10">
    <property type="entry name" value="Histidine kinase-like ATPase, C-terminal domain"/>
    <property type="match status" value="1"/>
</dbReference>
<dbReference type="Proteomes" id="UP000446768">
    <property type="component" value="Unassembled WGS sequence"/>
</dbReference>
<evidence type="ECO:0000256" key="1">
    <source>
        <dbReference type="SAM" id="Phobius"/>
    </source>
</evidence>
<keyword evidence="1" id="KW-0472">Membrane</keyword>
<dbReference type="InterPro" id="IPR010559">
    <property type="entry name" value="Sig_transdc_His_kin_internal"/>
</dbReference>
<evidence type="ECO:0000313" key="4">
    <source>
        <dbReference type="Proteomes" id="UP000446768"/>
    </source>
</evidence>
<dbReference type="SUPFAM" id="SSF55874">
    <property type="entry name" value="ATPase domain of HSP90 chaperone/DNA topoisomerase II/histidine kinase"/>
    <property type="match status" value="1"/>
</dbReference>
<feature type="transmembrane region" description="Helical" evidence="1">
    <location>
        <begin position="118"/>
        <end position="140"/>
    </location>
</feature>
<evidence type="ECO:0000313" key="3">
    <source>
        <dbReference type="EMBL" id="MRV73902.1"/>
    </source>
</evidence>
<dbReference type="PANTHER" id="PTHR34220:SF7">
    <property type="entry name" value="SENSOR HISTIDINE KINASE YPDA"/>
    <property type="match status" value="1"/>
</dbReference>
<feature type="domain" description="Signal transduction histidine kinase internal region" evidence="2">
    <location>
        <begin position="163"/>
        <end position="242"/>
    </location>
</feature>
<keyword evidence="4" id="KW-1185">Reference proteome</keyword>
<reference evidence="3 4" key="1">
    <citation type="submission" date="2019-11" db="EMBL/GenBank/DDBJ databases">
        <title>Novel species isolated from a subtropical stream in China.</title>
        <authorList>
            <person name="Lu H."/>
        </authorList>
    </citation>
    <scope>NUCLEOTIDE SEQUENCE [LARGE SCALE GENOMIC DNA]</scope>
    <source>
        <strain evidence="3 4">FT92W</strain>
    </source>
</reference>
<comment type="caution">
    <text evidence="3">The sequence shown here is derived from an EMBL/GenBank/DDBJ whole genome shotgun (WGS) entry which is preliminary data.</text>
</comment>
<proteinExistence type="predicted"/>
<dbReference type="EMBL" id="WKJJ01000012">
    <property type="protein sequence ID" value="MRV73902.1"/>
    <property type="molecule type" value="Genomic_DNA"/>
</dbReference>
<gene>
    <name evidence="3" type="ORF">GJ700_19520</name>
</gene>
<protein>
    <submittedName>
        <fullName evidence="3">Sensor histidine kinase</fullName>
    </submittedName>
</protein>